<keyword evidence="2" id="KW-1185">Reference proteome</keyword>
<name>A0A2G9V2B5_TELCI</name>
<evidence type="ECO:0000313" key="1">
    <source>
        <dbReference type="EMBL" id="PIO76625.1"/>
    </source>
</evidence>
<gene>
    <name evidence="1" type="ORF">TELCIR_01314</name>
</gene>
<sequence>MYVGYCFMLNDIFLFTRPVAKTGARISISRPAKSAVYSVDCCDFIHRIISTLILYQERDDEPIRPPRPPPRLAAAPISISRTAKVDGSVCTEKSKPLSKLQHPKSILLKRKVSFPFFNT</sequence>
<dbReference type="AlphaFoldDB" id="A0A2G9V2B5"/>
<protein>
    <submittedName>
        <fullName evidence="1">Uncharacterized protein</fullName>
    </submittedName>
</protein>
<proteinExistence type="predicted"/>
<organism evidence="1 2">
    <name type="scientific">Teladorsagia circumcincta</name>
    <name type="common">Brown stomach worm</name>
    <name type="synonym">Ostertagia circumcincta</name>
    <dbReference type="NCBI Taxonomy" id="45464"/>
    <lineage>
        <taxon>Eukaryota</taxon>
        <taxon>Metazoa</taxon>
        <taxon>Ecdysozoa</taxon>
        <taxon>Nematoda</taxon>
        <taxon>Chromadorea</taxon>
        <taxon>Rhabditida</taxon>
        <taxon>Rhabditina</taxon>
        <taxon>Rhabditomorpha</taxon>
        <taxon>Strongyloidea</taxon>
        <taxon>Trichostrongylidae</taxon>
        <taxon>Teladorsagia</taxon>
    </lineage>
</organism>
<dbReference type="Proteomes" id="UP000230423">
    <property type="component" value="Unassembled WGS sequence"/>
</dbReference>
<evidence type="ECO:0000313" key="2">
    <source>
        <dbReference type="Proteomes" id="UP000230423"/>
    </source>
</evidence>
<accession>A0A2G9V2B5</accession>
<dbReference type="EMBL" id="KZ345039">
    <property type="protein sequence ID" value="PIO76625.1"/>
    <property type="molecule type" value="Genomic_DNA"/>
</dbReference>
<reference evidence="1 2" key="1">
    <citation type="submission" date="2015-09" db="EMBL/GenBank/DDBJ databases">
        <title>Draft genome of the parasitic nematode Teladorsagia circumcincta isolate WARC Sus (inbred).</title>
        <authorList>
            <person name="Mitreva M."/>
        </authorList>
    </citation>
    <scope>NUCLEOTIDE SEQUENCE [LARGE SCALE GENOMIC DNA]</scope>
    <source>
        <strain evidence="1 2">S</strain>
    </source>
</reference>